<evidence type="ECO:0000256" key="1">
    <source>
        <dbReference type="ARBA" id="ARBA00004496"/>
    </source>
</evidence>
<reference evidence="6" key="1">
    <citation type="submission" date="2023-03" db="EMBL/GenBank/DDBJ databases">
        <title>Complete genome of Cladonia borealis.</title>
        <authorList>
            <person name="Park H."/>
        </authorList>
    </citation>
    <scope>NUCLEOTIDE SEQUENCE</scope>
    <source>
        <strain evidence="6">ANT050790</strain>
    </source>
</reference>
<feature type="region of interest" description="Disordered" evidence="4">
    <location>
        <begin position="182"/>
        <end position="215"/>
    </location>
</feature>
<dbReference type="PANTHER" id="PTHR10343">
    <property type="entry name" value="5'-AMP-ACTIVATED PROTEIN KINASE , BETA SUBUNIT"/>
    <property type="match status" value="1"/>
</dbReference>
<feature type="region of interest" description="Disordered" evidence="4">
    <location>
        <begin position="331"/>
        <end position="352"/>
    </location>
</feature>
<dbReference type="GO" id="GO:0005737">
    <property type="term" value="C:cytoplasm"/>
    <property type="evidence" value="ECO:0007669"/>
    <property type="project" value="UniProtKB-SubCell"/>
</dbReference>
<dbReference type="InterPro" id="IPR014756">
    <property type="entry name" value="Ig_E-set"/>
</dbReference>
<dbReference type="SUPFAM" id="SSF160219">
    <property type="entry name" value="AMPKBI-like"/>
    <property type="match status" value="1"/>
</dbReference>
<dbReference type="FunFam" id="2.60.40.10:FF:000562">
    <property type="entry name" value="Snf1 kinase complex beta-subunit Gal83"/>
    <property type="match status" value="1"/>
</dbReference>
<dbReference type="Pfam" id="PF04739">
    <property type="entry name" value="AMPKBI"/>
    <property type="match status" value="1"/>
</dbReference>
<accession>A0AA39R3D9</accession>
<comment type="similarity">
    <text evidence="2">Belongs to the 5'-AMP-activated protein kinase beta subunit family.</text>
</comment>
<feature type="compositionally biased region" description="Basic and acidic residues" evidence="4">
    <location>
        <begin position="120"/>
        <end position="129"/>
    </location>
</feature>
<dbReference type="Gene3D" id="6.20.250.60">
    <property type="match status" value="1"/>
</dbReference>
<keyword evidence="7" id="KW-1185">Reference proteome</keyword>
<gene>
    <name evidence="6" type="ORF">JMJ35_004723</name>
</gene>
<dbReference type="GO" id="GO:0007165">
    <property type="term" value="P:signal transduction"/>
    <property type="evidence" value="ECO:0007669"/>
    <property type="project" value="UniProtKB-ARBA"/>
</dbReference>
<protein>
    <recommendedName>
        <fullName evidence="5">Association with the SNF1 complex (ASC) domain-containing protein</fullName>
    </recommendedName>
</protein>
<keyword evidence="3" id="KW-0963">Cytoplasm</keyword>
<comment type="subcellular location">
    <subcellularLocation>
        <location evidence="1">Cytoplasm</location>
    </subcellularLocation>
</comment>
<sequence>MGQQSSKPAEGNAANHSSSSSNTNSRKELKAPPAPRRSHNANIVAPLPSEKASHTDNHPNTFSHSHSHPQSNPHSSPTYPRRIDDTNTMGSAHSKEKWIDERKKDKSRSAGKSTPVKVPRGSDPRRQRGPDSQFEPSGPPRDPNYIPHSNLNFPPRLPLPIEEEIHAPGSPIITAEGFSSSLHEEDIEGPLPRQSSTISSTTLEDDALGDELQPYPYDTPRGTVPTLLQWPKEQGGEKVYVTGTFIQWSRKFRMHRDANGILSAIIQFPPGTHHVKFIVDGEMQLSKDLPTAVDFTNILVNYVEVSADDIPKQKPEQHVPPGVYPPQVLQEAGTEAKDHEPQSMGQTQLVEGEPKAEPVFWGKEVPKYLRDVDLPEHSKRYARAARGVTEFPTPPGLPLFLGKSILNGTTPMKDDSSVLNMPNHTVLNHLATSSIKNEVLATSITTRYKRKYVTTIVYKPTDSIG</sequence>
<feature type="compositionally biased region" description="Low complexity" evidence="4">
    <location>
        <begin position="68"/>
        <end position="77"/>
    </location>
</feature>
<feature type="compositionally biased region" description="Polar residues" evidence="4">
    <location>
        <begin position="193"/>
        <end position="202"/>
    </location>
</feature>
<dbReference type="SUPFAM" id="SSF81296">
    <property type="entry name" value="E set domains"/>
    <property type="match status" value="1"/>
</dbReference>
<evidence type="ECO:0000313" key="7">
    <source>
        <dbReference type="Proteomes" id="UP001166286"/>
    </source>
</evidence>
<dbReference type="InterPro" id="IPR013783">
    <property type="entry name" value="Ig-like_fold"/>
</dbReference>
<dbReference type="EMBL" id="JAFEKC020000009">
    <property type="protein sequence ID" value="KAK0512706.1"/>
    <property type="molecule type" value="Genomic_DNA"/>
</dbReference>
<proteinExistence type="inferred from homology"/>
<feature type="compositionally biased region" description="Basic and acidic residues" evidence="4">
    <location>
        <begin position="93"/>
        <end position="108"/>
    </location>
</feature>
<dbReference type="InterPro" id="IPR037256">
    <property type="entry name" value="ASC_dom_sf"/>
</dbReference>
<dbReference type="GO" id="GO:0005634">
    <property type="term" value="C:nucleus"/>
    <property type="evidence" value="ECO:0007669"/>
    <property type="project" value="TreeGrafter"/>
</dbReference>
<feature type="domain" description="Association with the SNF1 complex (ASC)" evidence="5">
    <location>
        <begin position="354"/>
        <end position="461"/>
    </location>
</feature>
<feature type="compositionally biased region" description="Low complexity" evidence="4">
    <location>
        <begin position="12"/>
        <end position="24"/>
    </location>
</feature>
<dbReference type="Gene3D" id="2.60.40.10">
    <property type="entry name" value="Immunoglobulins"/>
    <property type="match status" value="1"/>
</dbReference>
<dbReference type="SMART" id="SM01010">
    <property type="entry name" value="AMPKBI"/>
    <property type="match status" value="1"/>
</dbReference>
<organism evidence="6 7">
    <name type="scientific">Cladonia borealis</name>
    <dbReference type="NCBI Taxonomy" id="184061"/>
    <lineage>
        <taxon>Eukaryota</taxon>
        <taxon>Fungi</taxon>
        <taxon>Dikarya</taxon>
        <taxon>Ascomycota</taxon>
        <taxon>Pezizomycotina</taxon>
        <taxon>Lecanoromycetes</taxon>
        <taxon>OSLEUM clade</taxon>
        <taxon>Lecanoromycetidae</taxon>
        <taxon>Lecanorales</taxon>
        <taxon>Lecanorineae</taxon>
        <taxon>Cladoniaceae</taxon>
        <taxon>Cladonia</taxon>
    </lineage>
</organism>
<dbReference type="CDD" id="cd02859">
    <property type="entry name" value="E_set_AMPKbeta_like_N"/>
    <property type="match status" value="1"/>
</dbReference>
<feature type="region of interest" description="Disordered" evidence="4">
    <location>
        <begin position="1"/>
        <end position="157"/>
    </location>
</feature>
<dbReference type="InterPro" id="IPR006828">
    <property type="entry name" value="ASC_dom"/>
</dbReference>
<evidence type="ECO:0000256" key="3">
    <source>
        <dbReference type="ARBA" id="ARBA00022490"/>
    </source>
</evidence>
<evidence type="ECO:0000259" key="5">
    <source>
        <dbReference type="SMART" id="SM01010"/>
    </source>
</evidence>
<dbReference type="GO" id="GO:0019901">
    <property type="term" value="F:protein kinase binding"/>
    <property type="evidence" value="ECO:0007669"/>
    <property type="project" value="TreeGrafter"/>
</dbReference>
<dbReference type="InterPro" id="IPR050827">
    <property type="entry name" value="CRP1_MDG1_kinase"/>
</dbReference>
<dbReference type="Pfam" id="PF16561">
    <property type="entry name" value="AMPK1_CBM"/>
    <property type="match status" value="1"/>
</dbReference>
<dbReference type="Proteomes" id="UP001166286">
    <property type="component" value="Unassembled WGS sequence"/>
</dbReference>
<dbReference type="AlphaFoldDB" id="A0AA39R3D9"/>
<name>A0AA39R3D9_9LECA</name>
<dbReference type="GO" id="GO:0031588">
    <property type="term" value="C:nucleotide-activated protein kinase complex"/>
    <property type="evidence" value="ECO:0007669"/>
    <property type="project" value="TreeGrafter"/>
</dbReference>
<evidence type="ECO:0000256" key="4">
    <source>
        <dbReference type="SAM" id="MobiDB-lite"/>
    </source>
</evidence>
<evidence type="ECO:0000256" key="2">
    <source>
        <dbReference type="ARBA" id="ARBA00010926"/>
    </source>
</evidence>
<evidence type="ECO:0000313" key="6">
    <source>
        <dbReference type="EMBL" id="KAK0512706.1"/>
    </source>
</evidence>
<comment type="caution">
    <text evidence="6">The sequence shown here is derived from an EMBL/GenBank/DDBJ whole genome shotgun (WGS) entry which is preliminary data.</text>
</comment>
<dbReference type="InterPro" id="IPR032640">
    <property type="entry name" value="AMPK1_CBM"/>
</dbReference>
<dbReference type="PANTHER" id="PTHR10343:SF84">
    <property type="entry name" value="5'-AMP-ACTIVATED PROTEIN KINASE SUBUNIT BETA-1"/>
    <property type="match status" value="1"/>
</dbReference>